<dbReference type="Pfam" id="PF00096">
    <property type="entry name" value="zf-C2H2"/>
    <property type="match status" value="3"/>
</dbReference>
<dbReference type="EMBL" id="CAQQ02170540">
    <property type="status" value="NOT_ANNOTATED_CDS"/>
    <property type="molecule type" value="Genomic_DNA"/>
</dbReference>
<reference evidence="12" key="2">
    <citation type="submission" date="2015-06" db="UniProtKB">
        <authorList>
            <consortium name="EnsemblMetazoa"/>
        </authorList>
    </citation>
    <scope>IDENTIFICATION</scope>
</reference>
<keyword evidence="6" id="KW-0805">Transcription regulation</keyword>
<dbReference type="GO" id="GO:0005634">
    <property type="term" value="C:nucleus"/>
    <property type="evidence" value="ECO:0007669"/>
    <property type="project" value="UniProtKB-SubCell"/>
</dbReference>
<dbReference type="PROSITE" id="PS00028">
    <property type="entry name" value="ZINC_FINGER_C2H2_1"/>
    <property type="match status" value="3"/>
</dbReference>
<keyword evidence="3" id="KW-0677">Repeat</keyword>
<feature type="domain" description="C2H2-type" evidence="11">
    <location>
        <begin position="83"/>
        <end position="110"/>
    </location>
</feature>
<comment type="subcellular location">
    <subcellularLocation>
        <location evidence="1">Nucleus</location>
    </subcellularLocation>
</comment>
<dbReference type="Proteomes" id="UP000015102">
    <property type="component" value="Unassembled WGS sequence"/>
</dbReference>
<keyword evidence="5" id="KW-0862">Zinc</keyword>
<evidence type="ECO:0000256" key="9">
    <source>
        <dbReference type="ARBA" id="ARBA00023242"/>
    </source>
</evidence>
<sequence length="144" mass="17231">MLHKQRSPETPQEVVSRTQIHENKREYKCKLCPKAFNDKSDLNRHERIHSGKTPFECEVCAVQFTKKFDLTRHRKSHSDIWELNCKFCPKRFYRKDALMAHIKVHKKDVEMFKHNCSCGLGFNELDPFEKHIKTMDHKKLFTCP</sequence>
<dbReference type="HOGENOM" id="CLU_002678_42_11_1"/>
<dbReference type="PROSITE" id="PS50157">
    <property type="entry name" value="ZINC_FINGER_C2H2_2"/>
    <property type="match status" value="3"/>
</dbReference>
<dbReference type="GO" id="GO:0008270">
    <property type="term" value="F:zinc ion binding"/>
    <property type="evidence" value="ECO:0007669"/>
    <property type="project" value="UniProtKB-KW"/>
</dbReference>
<dbReference type="SMART" id="SM00355">
    <property type="entry name" value="ZnF_C2H2"/>
    <property type="match status" value="3"/>
</dbReference>
<feature type="domain" description="C2H2-type" evidence="11">
    <location>
        <begin position="27"/>
        <end position="54"/>
    </location>
</feature>
<dbReference type="InterPro" id="IPR036236">
    <property type="entry name" value="Znf_C2H2_sf"/>
</dbReference>
<keyword evidence="9" id="KW-0539">Nucleus</keyword>
<keyword evidence="13" id="KW-1185">Reference proteome</keyword>
<dbReference type="STRING" id="36166.T1GZ26"/>
<evidence type="ECO:0000256" key="8">
    <source>
        <dbReference type="ARBA" id="ARBA00023163"/>
    </source>
</evidence>
<evidence type="ECO:0000256" key="3">
    <source>
        <dbReference type="ARBA" id="ARBA00022737"/>
    </source>
</evidence>
<dbReference type="SUPFAM" id="SSF57667">
    <property type="entry name" value="beta-beta-alpha zinc fingers"/>
    <property type="match status" value="2"/>
</dbReference>
<dbReference type="OMA" id="CGLAYMD"/>
<dbReference type="PANTHER" id="PTHR24377">
    <property type="entry name" value="IP01015P-RELATED"/>
    <property type="match status" value="1"/>
</dbReference>
<evidence type="ECO:0000256" key="6">
    <source>
        <dbReference type="ARBA" id="ARBA00023015"/>
    </source>
</evidence>
<accession>T1GZ26</accession>
<dbReference type="InterPro" id="IPR050826">
    <property type="entry name" value="Krueppel_C2H2_ZnFinger"/>
</dbReference>
<keyword evidence="8" id="KW-0804">Transcription</keyword>
<dbReference type="Gene3D" id="3.30.160.60">
    <property type="entry name" value="Classic Zinc Finger"/>
    <property type="match status" value="3"/>
</dbReference>
<keyword evidence="4 10" id="KW-0863">Zinc-finger</keyword>
<reference evidence="13" key="1">
    <citation type="submission" date="2013-02" db="EMBL/GenBank/DDBJ databases">
        <authorList>
            <person name="Hughes D."/>
        </authorList>
    </citation>
    <scope>NUCLEOTIDE SEQUENCE</scope>
    <source>
        <strain>Durham</strain>
        <strain evidence="13">NC isolate 2 -- Noor lab</strain>
    </source>
</reference>
<evidence type="ECO:0000313" key="13">
    <source>
        <dbReference type="Proteomes" id="UP000015102"/>
    </source>
</evidence>
<evidence type="ECO:0000256" key="7">
    <source>
        <dbReference type="ARBA" id="ARBA00023125"/>
    </source>
</evidence>
<dbReference type="InterPro" id="IPR013087">
    <property type="entry name" value="Znf_C2H2_type"/>
</dbReference>
<keyword evidence="2" id="KW-0479">Metal-binding</keyword>
<organism evidence="12 13">
    <name type="scientific">Megaselia scalaris</name>
    <name type="common">Humpbacked fly</name>
    <name type="synonym">Phora scalaris</name>
    <dbReference type="NCBI Taxonomy" id="36166"/>
    <lineage>
        <taxon>Eukaryota</taxon>
        <taxon>Metazoa</taxon>
        <taxon>Ecdysozoa</taxon>
        <taxon>Arthropoda</taxon>
        <taxon>Hexapoda</taxon>
        <taxon>Insecta</taxon>
        <taxon>Pterygota</taxon>
        <taxon>Neoptera</taxon>
        <taxon>Endopterygota</taxon>
        <taxon>Diptera</taxon>
        <taxon>Brachycera</taxon>
        <taxon>Muscomorpha</taxon>
        <taxon>Platypezoidea</taxon>
        <taxon>Phoridae</taxon>
        <taxon>Megaseliini</taxon>
        <taxon>Megaselia</taxon>
    </lineage>
</organism>
<protein>
    <recommendedName>
        <fullName evidence="11">C2H2-type domain-containing protein</fullName>
    </recommendedName>
</protein>
<evidence type="ECO:0000313" key="12">
    <source>
        <dbReference type="EnsemblMetazoa" id="MESCA009117-PA"/>
    </source>
</evidence>
<name>T1GZ26_MEGSC</name>
<evidence type="ECO:0000256" key="1">
    <source>
        <dbReference type="ARBA" id="ARBA00004123"/>
    </source>
</evidence>
<evidence type="ECO:0000256" key="2">
    <source>
        <dbReference type="ARBA" id="ARBA00022723"/>
    </source>
</evidence>
<keyword evidence="7" id="KW-0238">DNA-binding</keyword>
<proteinExistence type="predicted"/>
<evidence type="ECO:0000256" key="10">
    <source>
        <dbReference type="PROSITE-ProRule" id="PRU00042"/>
    </source>
</evidence>
<evidence type="ECO:0000256" key="5">
    <source>
        <dbReference type="ARBA" id="ARBA00022833"/>
    </source>
</evidence>
<dbReference type="FunFam" id="3.30.160.60:FF:000325">
    <property type="entry name" value="ZFP90 zinc finger protein"/>
    <property type="match status" value="1"/>
</dbReference>
<dbReference type="AlphaFoldDB" id="T1GZ26"/>
<dbReference type="GO" id="GO:0003677">
    <property type="term" value="F:DNA binding"/>
    <property type="evidence" value="ECO:0007669"/>
    <property type="project" value="UniProtKB-KW"/>
</dbReference>
<feature type="domain" description="C2H2-type" evidence="11">
    <location>
        <begin position="55"/>
        <end position="78"/>
    </location>
</feature>
<evidence type="ECO:0000259" key="11">
    <source>
        <dbReference type="PROSITE" id="PS50157"/>
    </source>
</evidence>
<evidence type="ECO:0000256" key="4">
    <source>
        <dbReference type="ARBA" id="ARBA00022771"/>
    </source>
</evidence>
<dbReference type="EnsemblMetazoa" id="MESCA009117-RA">
    <property type="protein sequence ID" value="MESCA009117-PA"/>
    <property type="gene ID" value="MESCA009117"/>
</dbReference>